<protein>
    <submittedName>
        <fullName evidence="1">Uncharacterized protein</fullName>
    </submittedName>
</protein>
<keyword evidence="2" id="KW-1185">Reference proteome</keyword>
<proteinExistence type="predicted"/>
<evidence type="ECO:0000313" key="1">
    <source>
        <dbReference type="EMBL" id="MBT0664481.1"/>
    </source>
</evidence>
<dbReference type="Proteomes" id="UP000811899">
    <property type="component" value="Unassembled WGS sequence"/>
</dbReference>
<dbReference type="EMBL" id="JAHCVJ010000003">
    <property type="protein sequence ID" value="MBT0664481.1"/>
    <property type="molecule type" value="Genomic_DNA"/>
</dbReference>
<gene>
    <name evidence="1" type="ORF">KI809_09235</name>
</gene>
<dbReference type="AlphaFoldDB" id="A0AAW4LBB4"/>
<organism evidence="1 2">
    <name type="scientific">Geoanaerobacter pelophilus</name>
    <dbReference type="NCBI Taxonomy" id="60036"/>
    <lineage>
        <taxon>Bacteria</taxon>
        <taxon>Pseudomonadati</taxon>
        <taxon>Thermodesulfobacteriota</taxon>
        <taxon>Desulfuromonadia</taxon>
        <taxon>Geobacterales</taxon>
        <taxon>Geobacteraceae</taxon>
        <taxon>Geoanaerobacter</taxon>
    </lineage>
</organism>
<comment type="caution">
    <text evidence="1">The sequence shown here is derived from an EMBL/GenBank/DDBJ whole genome shotgun (WGS) entry which is preliminary data.</text>
</comment>
<name>A0AAW4LBB4_9BACT</name>
<dbReference type="RefSeq" id="WP_214171253.1">
    <property type="nucleotide sequence ID" value="NZ_JAHCVJ010000003.1"/>
</dbReference>
<reference evidence="1 2" key="1">
    <citation type="submission" date="2021-05" db="EMBL/GenBank/DDBJ databases">
        <title>The draft genome of Geobacter pelophilus DSM 12255.</title>
        <authorList>
            <person name="Xu Z."/>
            <person name="Masuda Y."/>
            <person name="Itoh H."/>
            <person name="Senoo K."/>
        </authorList>
    </citation>
    <scope>NUCLEOTIDE SEQUENCE [LARGE SCALE GENOMIC DNA]</scope>
    <source>
        <strain evidence="1 2">DSM 12255</strain>
    </source>
</reference>
<accession>A0AAW4LBB4</accession>
<sequence length="84" mass="9981">MLQRIREYIRVAVIHGPGSKLSPVWFDWKRRKHIILEVTYHWRHWAGSDLMLHYAVTDGTALYELVYNATEQLWLLESVDADQS</sequence>
<evidence type="ECO:0000313" key="2">
    <source>
        <dbReference type="Proteomes" id="UP000811899"/>
    </source>
</evidence>